<feature type="compositionally biased region" description="Polar residues" evidence="1">
    <location>
        <begin position="976"/>
        <end position="985"/>
    </location>
</feature>
<dbReference type="InterPro" id="IPR013783">
    <property type="entry name" value="Ig-like_fold"/>
</dbReference>
<evidence type="ECO:0000256" key="1">
    <source>
        <dbReference type="SAM" id="MobiDB-lite"/>
    </source>
</evidence>
<dbReference type="RefSeq" id="WP_184836158.1">
    <property type="nucleotide sequence ID" value="NZ_BAAAVN010000025.1"/>
</dbReference>
<feature type="domain" description="DUF11" evidence="4">
    <location>
        <begin position="1008"/>
        <end position="1126"/>
    </location>
</feature>
<feature type="domain" description="DUF11" evidence="4">
    <location>
        <begin position="1632"/>
        <end position="1761"/>
    </location>
</feature>
<feature type="compositionally biased region" description="Low complexity" evidence="1">
    <location>
        <begin position="93"/>
        <end position="103"/>
    </location>
</feature>
<evidence type="ECO:0000313" key="6">
    <source>
        <dbReference type="Proteomes" id="UP000558997"/>
    </source>
</evidence>
<keyword evidence="2" id="KW-0812">Transmembrane</keyword>
<keyword evidence="2" id="KW-0472">Membrane</keyword>
<dbReference type="Gene3D" id="2.60.40.1170">
    <property type="entry name" value="Mu homology domain, subdomain B"/>
    <property type="match status" value="1"/>
</dbReference>
<dbReference type="InterPro" id="IPR001434">
    <property type="entry name" value="OmcB-like_DUF11"/>
</dbReference>
<feature type="region of interest" description="Disordered" evidence="1">
    <location>
        <begin position="1600"/>
        <end position="1619"/>
    </location>
</feature>
<dbReference type="PANTHER" id="PTHR34819">
    <property type="entry name" value="LARGE CYSTEINE-RICH PERIPLASMIC PROTEIN OMCB"/>
    <property type="match status" value="1"/>
</dbReference>
<feature type="signal peptide" evidence="3">
    <location>
        <begin position="1"/>
        <end position="33"/>
    </location>
</feature>
<feature type="domain" description="DUF11" evidence="4">
    <location>
        <begin position="882"/>
        <end position="1000"/>
    </location>
</feature>
<feature type="domain" description="DUF11" evidence="4">
    <location>
        <begin position="1134"/>
        <end position="1254"/>
    </location>
</feature>
<evidence type="ECO:0000259" key="4">
    <source>
        <dbReference type="Pfam" id="PF01345"/>
    </source>
</evidence>
<feature type="compositionally biased region" description="Polar residues" evidence="1">
    <location>
        <begin position="1863"/>
        <end position="1881"/>
    </location>
</feature>
<feature type="compositionally biased region" description="Low complexity" evidence="1">
    <location>
        <begin position="1602"/>
        <end position="1619"/>
    </location>
</feature>
<dbReference type="PANTHER" id="PTHR34819:SF3">
    <property type="entry name" value="CELL SURFACE PROTEIN"/>
    <property type="match status" value="1"/>
</dbReference>
<reference evidence="5 6" key="1">
    <citation type="submission" date="2020-08" db="EMBL/GenBank/DDBJ databases">
        <title>Sequencing the genomes of 1000 actinobacteria strains.</title>
        <authorList>
            <person name="Klenk H.-P."/>
        </authorList>
    </citation>
    <scope>NUCLEOTIDE SEQUENCE [LARGE SCALE GENOMIC DNA]</scope>
    <source>
        <strain evidence="5 6">DSM 17294</strain>
    </source>
</reference>
<evidence type="ECO:0000256" key="3">
    <source>
        <dbReference type="SAM" id="SignalP"/>
    </source>
</evidence>
<dbReference type="Gene3D" id="2.60.40.10">
    <property type="entry name" value="Immunoglobulins"/>
    <property type="match status" value="8"/>
</dbReference>
<keyword evidence="3" id="KW-0732">Signal</keyword>
<dbReference type="Proteomes" id="UP000558997">
    <property type="component" value="Unassembled WGS sequence"/>
</dbReference>
<feature type="domain" description="DUF11" evidence="4">
    <location>
        <begin position="758"/>
        <end position="874"/>
    </location>
</feature>
<dbReference type="NCBIfam" id="TIGR01451">
    <property type="entry name" value="B_ant_repeat"/>
    <property type="match status" value="12"/>
</dbReference>
<feature type="domain" description="DUF11" evidence="4">
    <location>
        <begin position="1769"/>
        <end position="1884"/>
    </location>
</feature>
<dbReference type="Pfam" id="PF01345">
    <property type="entry name" value="DUF11"/>
    <property type="match status" value="12"/>
</dbReference>
<feature type="region of interest" description="Disordered" evidence="1">
    <location>
        <begin position="1863"/>
        <end position="1911"/>
    </location>
</feature>
<dbReference type="InterPro" id="IPR051172">
    <property type="entry name" value="Chlamydia_OmcB"/>
</dbReference>
<feature type="compositionally biased region" description="Polar residues" evidence="1">
    <location>
        <begin position="1356"/>
        <end position="1366"/>
    </location>
</feature>
<feature type="region of interest" description="Disordered" evidence="1">
    <location>
        <begin position="1234"/>
        <end position="1259"/>
    </location>
</feature>
<feature type="domain" description="DUF11" evidence="4">
    <location>
        <begin position="1262"/>
        <end position="1378"/>
    </location>
</feature>
<feature type="domain" description="DUF11" evidence="4">
    <location>
        <begin position="367"/>
        <end position="482"/>
    </location>
</feature>
<feature type="domain" description="DUF11" evidence="4">
    <location>
        <begin position="1386"/>
        <end position="1504"/>
    </location>
</feature>
<organism evidence="5 6">
    <name type="scientific">Kribbella solani</name>
    <dbReference type="NCBI Taxonomy" id="236067"/>
    <lineage>
        <taxon>Bacteria</taxon>
        <taxon>Bacillati</taxon>
        <taxon>Actinomycetota</taxon>
        <taxon>Actinomycetes</taxon>
        <taxon>Propionibacteriales</taxon>
        <taxon>Kribbellaceae</taxon>
        <taxon>Kribbella</taxon>
    </lineage>
</organism>
<feature type="compositionally biased region" description="Polar residues" evidence="1">
    <location>
        <begin position="852"/>
        <end position="872"/>
    </location>
</feature>
<feature type="region of interest" description="Disordered" evidence="1">
    <location>
        <begin position="78"/>
        <end position="103"/>
    </location>
</feature>
<feature type="compositionally biased region" description="Polar residues" evidence="1">
    <location>
        <begin position="1236"/>
        <end position="1259"/>
    </location>
</feature>
<feature type="domain" description="DUF11" evidence="4">
    <location>
        <begin position="1511"/>
        <end position="1623"/>
    </location>
</feature>
<evidence type="ECO:0000313" key="5">
    <source>
        <dbReference type="EMBL" id="MBB5980421.1"/>
    </source>
</evidence>
<comment type="caution">
    <text evidence="5">The sequence shown here is derived from an EMBL/GenBank/DDBJ whole genome shotgun (WGS) entry which is preliminary data.</text>
</comment>
<accession>A0A841DR76</accession>
<keyword evidence="6" id="KW-1185">Reference proteome</keyword>
<dbReference type="EMBL" id="JACHNF010000001">
    <property type="protein sequence ID" value="MBB5980421.1"/>
    <property type="molecule type" value="Genomic_DNA"/>
</dbReference>
<feature type="domain" description="DUF11" evidence="4">
    <location>
        <begin position="512"/>
        <end position="625"/>
    </location>
</feature>
<proteinExistence type="predicted"/>
<feature type="chain" id="PRO_5032677652" evidence="3">
    <location>
        <begin position="34"/>
        <end position="1943"/>
    </location>
</feature>
<feature type="domain" description="DUF11" evidence="4">
    <location>
        <begin position="633"/>
        <end position="750"/>
    </location>
</feature>
<feature type="region of interest" description="Disordered" evidence="1">
    <location>
        <begin position="972"/>
        <end position="992"/>
    </location>
</feature>
<feature type="region of interest" description="Disordered" evidence="1">
    <location>
        <begin position="732"/>
        <end position="751"/>
    </location>
</feature>
<dbReference type="GO" id="GO:0005975">
    <property type="term" value="P:carbohydrate metabolic process"/>
    <property type="evidence" value="ECO:0007669"/>
    <property type="project" value="UniProtKB-ARBA"/>
</dbReference>
<feature type="compositionally biased region" description="Pro residues" evidence="1">
    <location>
        <begin position="1888"/>
        <end position="1901"/>
    </location>
</feature>
<sequence>MAAGVSSARVLRLALALLLVLLSGLVLPATAQAASVRDFGKVFGGQTNGAIRITGNSLLTCDGSAACRATLAGGSSRANNNDWTMERLDTDSDPSTESSSGASVALPSGAHVLYAGLFWGAARGAGRGGTATTEDGKTMRFRLPGQSAYQTVTASQTDYLNNTTKKDYSSYLDVTALVQAGGNGEYWGADVATGTGADRYAGWSLVIAYQQADEPLRDLSVFNGYASVSSGQPERTTISGFLAPPSGAVNARFGSVTYEGDAGISGDYFAVNGTRLADAENPSANFYGSRITDGGANLTNRTPASLNNLGVDAKVVNAAGILPNNSTSAELTFASTGDVYYPAALTTQIDLYAPTIVGTKTVRNLSGNSPAKTGDTLEYTLSYSNTGDDDALRSTVRDQLPANTTYVPGSLSVVAGAGAGNKTDGAGDDQAEYVGSSRTVRFRIGTGANGTVGGRLTKDQSSTVRFRVTVDKSAAGTTLVNTGLLDYTAETLNKQYTYQTDEVHTPVAAEADVSITKTAKPDPVSAGGELTYTLVARNNGPSPAQDVEVTDTLPDGVQLVSAKPTQGTCKSTTCSLGTLANGATATITVVVKVAAASTATSLTNVATVTTSTSDPDPSNNTSSVTTDVTRTADLVLTKTAAPTHPAPGEPVVFTLTARNNGPSDAEQVRIADSVPVGFAITGVQSAAACTTAGQDVSCTLPRLAAGSSVAVRIAATLDSGYTGGALTNTAKVVSDTPDPDESNNTGTSTVTPGAAKADLVVSKETLTKPVVAGEPITYQIKVRNAGPSDAKAVQLSDLVPAALSDVTVDSPAGSCTVSSGQVKCALGDLTTGSTAVVTVNAVVSPKALGELTNSATADSSTPDPDTSNNTGKTTDEVKTSADLAIVKTAQPVPVQAGHPLTYTLTVTNNGPSAAQSVKVTDPVPAPLQYVSAKSSSGSCTEANGTVTCAAGTVAPGDTVTITVVANVPSGAPPNELKNTATVSSPTPDPVKDNNTATYTVLTGAQANISVVKTASPDPVIAGKAITYRLTVRNNGPSDAQAVSVVDEVPDAVTGLSASATGGATCTVVGQRVRCLAATLAAGDSYVVTVNGTVAPSTKPGELVNTATVTSETPEDPTTSDNTSTTTPLVEAEADLSVKKTAPATGLAGNELTYTLAVHNAGPSDAVGAVVTDRLPAGTTFVRGTGPGGDCTQNPAVSEPVVSCPVGRMAPGDDATVTVVVKVSPDQAAGTLVNKAAVSSQTPDPNDGNNSDSAETKLSTSADLSMVKSVKPSPLIAGGDAVYTLTVHNAGPSAAQQVSVSDAVPAGLSVLEATSADGTCTTAGSKVTCELGAVDAGAPAVVVIRVAVATSQTAPITNAGSVTSTTPDPDPSNNEDRVTTEVERAADVEVIKTSDEPSAVAGGGVTYRLTVVNHGPSDATAVVANDTLPAGLTLVQADPSQGTCTPAGQTVGCALGTIAAGKTATVVITAALDTAYTGKTLANTATATSPVPDPDDSNNSSTVTIPVETRADLSVVKSSDPSGVTPGSAFDYTIVVTNAGPSTARAVVVTDTVPVGLTVTSASRGCTIDGRTVRCELGDLPIGQVVVQLNVRLHAGYDGASLTNSATATSPTPDPNTDNNTDTVVSPVTALADLAITKTMSPTAPVSGQSVKYLLTVKNNGPSDARLVEVIDELPRGLTKVTSTASAGVKCILLPPVAPGAPDSPEAGSVQCSTPLLTEGASITVTITATVVPGFSGSLENIGRVSSATPDPVIGNNEARVTGRTTQSADLSVRKTASAPSVVAGHSLRYVIAVHNAGPSSATGVTVTDQLATGLRLISKSAQCSAQGQTVTCAVGRIDPGTTAQVSLEVLVDTAYRGTSVTNGAKVVSTTPDPDPSDNTSSVTVRVTPPQPGRPTPPPVPQKPGSELPNTGSSFGPGILLAALALIVAGIGVIAAASSRRTRP</sequence>
<feature type="region of interest" description="Disordered" evidence="1">
    <location>
        <begin position="852"/>
        <end position="875"/>
    </location>
</feature>
<feature type="compositionally biased region" description="Polar residues" evidence="1">
    <location>
        <begin position="742"/>
        <end position="751"/>
    </location>
</feature>
<name>A0A841DR76_9ACTN</name>
<gene>
    <name evidence="5" type="ORF">HDA44_003762</name>
</gene>
<evidence type="ECO:0000256" key="2">
    <source>
        <dbReference type="SAM" id="Phobius"/>
    </source>
</evidence>
<feature type="transmembrane region" description="Helical" evidence="2">
    <location>
        <begin position="1914"/>
        <end position="1936"/>
    </location>
</feature>
<keyword evidence="2" id="KW-1133">Transmembrane helix</keyword>
<dbReference type="InterPro" id="IPR047589">
    <property type="entry name" value="DUF11_rpt"/>
</dbReference>
<feature type="region of interest" description="Disordered" evidence="1">
    <location>
        <begin position="1356"/>
        <end position="1378"/>
    </location>
</feature>
<protein>
    <submittedName>
        <fullName evidence="5">Putative repeat protein (TIGR01451 family)</fullName>
    </submittedName>
</protein>